<organism evidence="2 3">
    <name type="scientific">Glossina austeni</name>
    <name type="common">Savannah tsetse fly</name>
    <dbReference type="NCBI Taxonomy" id="7395"/>
    <lineage>
        <taxon>Eukaryota</taxon>
        <taxon>Metazoa</taxon>
        <taxon>Ecdysozoa</taxon>
        <taxon>Arthropoda</taxon>
        <taxon>Hexapoda</taxon>
        <taxon>Insecta</taxon>
        <taxon>Pterygota</taxon>
        <taxon>Neoptera</taxon>
        <taxon>Endopterygota</taxon>
        <taxon>Diptera</taxon>
        <taxon>Brachycera</taxon>
        <taxon>Muscomorpha</taxon>
        <taxon>Hippoboscoidea</taxon>
        <taxon>Glossinidae</taxon>
        <taxon>Glossina</taxon>
    </lineage>
</organism>
<dbReference type="GO" id="GO:0005886">
    <property type="term" value="C:plasma membrane"/>
    <property type="evidence" value="ECO:0007669"/>
    <property type="project" value="TreeGrafter"/>
</dbReference>
<dbReference type="InterPro" id="IPR001879">
    <property type="entry name" value="GPCR_2_extracellular_dom"/>
</dbReference>
<dbReference type="PANTHER" id="PTHR45620:SF43">
    <property type="entry name" value="HECTOR, ISOFORM A"/>
    <property type="match status" value="1"/>
</dbReference>
<dbReference type="VEuPathDB" id="VectorBase:GAUT050142"/>
<proteinExistence type="predicted"/>
<evidence type="ECO:0000313" key="2">
    <source>
        <dbReference type="EnsemblMetazoa" id="GAUT050142-PA"/>
    </source>
</evidence>
<name>A0A1A9VWP6_GLOAU</name>
<dbReference type="GO" id="GO:0007188">
    <property type="term" value="P:adenylate cyclase-modulating G protein-coupled receptor signaling pathway"/>
    <property type="evidence" value="ECO:0007669"/>
    <property type="project" value="TreeGrafter"/>
</dbReference>
<protein>
    <recommendedName>
        <fullName evidence="1">G-protein coupled receptors family 2 profile 1 domain-containing protein</fullName>
    </recommendedName>
</protein>
<dbReference type="InterPro" id="IPR036445">
    <property type="entry name" value="GPCR_2_extracell_dom_sf"/>
</dbReference>
<sequence length="295" mass="34150">MDALSRHQIEHSYCFPSYSPGVGELNYLGLPSNECKIYLKHGWKVWYKRNYNCPRKMSLNFGETPTDNKKFLREFLTHLYLECMVRYKNDTFIENAANETEKSMIDIITEVPIYLEEAVLNQGSIDWANLNEETSKLQELYATISSVTVASGISDITNQTFSEISSASFYEESNNEKIHCPVRFDGYLCWPRTPGGRILSQYCPDFVEGFNNKFLAHKTCLENGTWYHHPESGLEWSNYTNCVDYDDLAMRIFKIILLTAAKNVSGIYQDFILRIFHQWTIDIESLMDGQVVKHG</sequence>
<dbReference type="SUPFAM" id="SSF111418">
    <property type="entry name" value="Hormone receptor domain"/>
    <property type="match status" value="1"/>
</dbReference>
<dbReference type="PANTHER" id="PTHR45620">
    <property type="entry name" value="PDF RECEPTOR-LIKE PROTEIN-RELATED"/>
    <property type="match status" value="1"/>
</dbReference>
<dbReference type="Gene3D" id="4.10.1240.10">
    <property type="entry name" value="GPCR, family 2, extracellular hormone receptor domain"/>
    <property type="match status" value="1"/>
</dbReference>
<dbReference type="PROSITE" id="PS50227">
    <property type="entry name" value="G_PROTEIN_RECEP_F2_3"/>
    <property type="match status" value="1"/>
</dbReference>
<dbReference type="Pfam" id="PF02793">
    <property type="entry name" value="HRM"/>
    <property type="match status" value="1"/>
</dbReference>
<dbReference type="EnsemblMetazoa" id="GAUT050142-RA">
    <property type="protein sequence ID" value="GAUT050142-PA"/>
    <property type="gene ID" value="GAUT050142"/>
</dbReference>
<dbReference type="InterPro" id="IPR017983">
    <property type="entry name" value="GPCR_2_secretin-like_CS"/>
</dbReference>
<dbReference type="SMART" id="SM00008">
    <property type="entry name" value="HormR"/>
    <property type="match status" value="1"/>
</dbReference>
<feature type="domain" description="G-protein coupled receptors family 2 profile 1" evidence="1">
    <location>
        <begin position="159"/>
        <end position="246"/>
    </location>
</feature>
<dbReference type="PROSITE" id="PS00649">
    <property type="entry name" value="G_PROTEIN_RECEP_F2_1"/>
    <property type="match status" value="1"/>
</dbReference>
<dbReference type="Proteomes" id="UP000078200">
    <property type="component" value="Unassembled WGS sequence"/>
</dbReference>
<evidence type="ECO:0000259" key="1">
    <source>
        <dbReference type="PROSITE" id="PS50227"/>
    </source>
</evidence>
<reference evidence="2" key="1">
    <citation type="submission" date="2020-05" db="UniProtKB">
        <authorList>
            <consortium name="EnsemblMetazoa"/>
        </authorList>
    </citation>
    <scope>IDENTIFICATION</scope>
    <source>
        <strain evidence="2">TTRI</strain>
    </source>
</reference>
<keyword evidence="3" id="KW-1185">Reference proteome</keyword>
<dbReference type="STRING" id="7395.A0A1A9VWP6"/>
<accession>A0A1A9VWP6</accession>
<dbReference type="InterPro" id="IPR050332">
    <property type="entry name" value="GPCR_2"/>
</dbReference>
<dbReference type="AlphaFoldDB" id="A0A1A9VWP6"/>
<dbReference type="GO" id="GO:0008528">
    <property type="term" value="F:G protein-coupled peptide receptor activity"/>
    <property type="evidence" value="ECO:0007669"/>
    <property type="project" value="TreeGrafter"/>
</dbReference>
<evidence type="ECO:0000313" key="3">
    <source>
        <dbReference type="Proteomes" id="UP000078200"/>
    </source>
</evidence>